<protein>
    <submittedName>
        <fullName evidence="7">C-terminal processing peptidase</fullName>
        <ecNumber evidence="7">3.4.21.102</ecNumber>
    </submittedName>
</protein>
<dbReference type="PROSITE" id="PS50106">
    <property type="entry name" value="PDZ"/>
    <property type="match status" value="1"/>
</dbReference>
<reference evidence="7 8" key="2">
    <citation type="submission" date="2006-07" db="EMBL/GenBank/DDBJ databases">
        <title>Sequencing of the draft genome and assembly of Chlorobium ferroxidans DSM 13031.</title>
        <authorList>
            <consortium name="US DOE Joint Genome Institute (JGI-PGF)"/>
            <person name="Copeland A."/>
            <person name="Lucas S."/>
            <person name="Lapidus A."/>
            <person name="Barry K."/>
            <person name="Glavina del Rio T."/>
            <person name="Dalin E."/>
            <person name="Tice H."/>
            <person name="Bruce D."/>
            <person name="Pitluck S."/>
            <person name="Richardson P."/>
        </authorList>
    </citation>
    <scope>NUCLEOTIDE SEQUENCE [LARGE SCALE GENOMIC DNA]</scope>
    <source>
        <strain evidence="7 8">DSM 13031</strain>
    </source>
</reference>
<dbReference type="GO" id="GO:0007165">
    <property type="term" value="P:signal transduction"/>
    <property type="evidence" value="ECO:0007669"/>
    <property type="project" value="TreeGrafter"/>
</dbReference>
<dbReference type="SUPFAM" id="SSF52096">
    <property type="entry name" value="ClpP/crotonase"/>
    <property type="match status" value="1"/>
</dbReference>
<evidence type="ECO:0000313" key="7">
    <source>
        <dbReference type="EMBL" id="EAT58605.1"/>
    </source>
</evidence>
<comment type="caution">
    <text evidence="7">The sequence shown here is derived from an EMBL/GenBank/DDBJ whole genome shotgun (WGS) entry which is preliminary data.</text>
</comment>
<dbReference type="InterPro" id="IPR041489">
    <property type="entry name" value="PDZ_6"/>
</dbReference>
<proteinExistence type="inferred from homology"/>
<keyword evidence="2 5" id="KW-0645">Protease</keyword>
<dbReference type="PANTHER" id="PTHR32060:SF30">
    <property type="entry name" value="CARBOXY-TERMINAL PROCESSING PROTEASE CTPA"/>
    <property type="match status" value="1"/>
</dbReference>
<dbReference type="EMBL" id="AASE01000016">
    <property type="protein sequence ID" value="EAT58605.1"/>
    <property type="molecule type" value="Genomic_DNA"/>
</dbReference>
<dbReference type="SUPFAM" id="SSF50156">
    <property type="entry name" value="PDZ domain-like"/>
    <property type="match status" value="1"/>
</dbReference>
<keyword evidence="8" id="KW-1185">Reference proteome</keyword>
<dbReference type="Gene3D" id="3.90.226.10">
    <property type="entry name" value="2-enoyl-CoA Hydratase, Chain A, domain 1"/>
    <property type="match status" value="1"/>
</dbReference>
<dbReference type="CDD" id="cd07560">
    <property type="entry name" value="Peptidase_S41_CPP"/>
    <property type="match status" value="1"/>
</dbReference>
<feature type="domain" description="PDZ" evidence="6">
    <location>
        <begin position="1"/>
        <end position="58"/>
    </location>
</feature>
<dbReference type="GO" id="GO:0030288">
    <property type="term" value="C:outer membrane-bounded periplasmic space"/>
    <property type="evidence" value="ECO:0007669"/>
    <property type="project" value="TreeGrafter"/>
</dbReference>
<dbReference type="OrthoDB" id="9812068at2"/>
<dbReference type="Pfam" id="PF03572">
    <property type="entry name" value="Peptidase_S41"/>
    <property type="match status" value="1"/>
</dbReference>
<dbReference type="InterPro" id="IPR004447">
    <property type="entry name" value="Peptidase_S41A"/>
</dbReference>
<dbReference type="RefSeq" id="WP_006366770.1">
    <property type="nucleotide sequence ID" value="NZ_AASE01000016.1"/>
</dbReference>
<dbReference type="Pfam" id="PF17820">
    <property type="entry name" value="PDZ_6"/>
    <property type="match status" value="1"/>
</dbReference>
<evidence type="ECO:0000256" key="2">
    <source>
        <dbReference type="ARBA" id="ARBA00022670"/>
    </source>
</evidence>
<dbReference type="InterPro" id="IPR001478">
    <property type="entry name" value="PDZ"/>
</dbReference>
<dbReference type="Proteomes" id="UP000004162">
    <property type="component" value="Unassembled WGS sequence"/>
</dbReference>
<evidence type="ECO:0000313" key="8">
    <source>
        <dbReference type="Proteomes" id="UP000004162"/>
    </source>
</evidence>
<sequence length="459" mass="50487">MPVSGVTIASIDGSIYIASVVEGYGASRAGVRMGDIIAAVNGTGIKNKPLNEVKELLKGPLGATLTLGIERESEPFFTVSIKREEIRVNTVSHSCFFGDTGYIEMKSFGARSADELREALQDLQRQAAAKHIPLRGVILDLRNNPGGLLNASVDVASLFVRKGSNVVSIRGRVHEPKVYVTVTDPVHETVPLVVLINSQSASAAEIVAGAIQDLDRGVIIGERSYGKGRVQSVLNLSYDNTLKLTTAKYYTPSGRLIQKEVPPEPEQRNVLPEVQVDKRSTLFFTKGRRKVYGGGGIKPDIELSDRKDSPYLTELRNKGMLFLFSSNYRSRTPLKPVQAIERKGLMRSFNDFLQSRKFTYTSQAERQLDELKAALKGEDAVNAINPVKIPDELLKGVALLKAQEIAKESEAVAEALELEILRHYDKPLARTGELSHDPVVKRALEVLADSRQYSRTLHP</sequence>
<dbReference type="InterPro" id="IPR005151">
    <property type="entry name" value="Tail-specific_protease"/>
</dbReference>
<dbReference type="AlphaFoldDB" id="Q0YQL2"/>
<organism evidence="7 8">
    <name type="scientific">Chlorobium ferrooxidans DSM 13031</name>
    <dbReference type="NCBI Taxonomy" id="377431"/>
    <lineage>
        <taxon>Bacteria</taxon>
        <taxon>Pseudomonadati</taxon>
        <taxon>Chlorobiota</taxon>
        <taxon>Chlorobiia</taxon>
        <taxon>Chlorobiales</taxon>
        <taxon>Chlorobiaceae</taxon>
        <taxon>Chlorobium/Pelodictyon group</taxon>
        <taxon>Chlorobium</taxon>
    </lineage>
</organism>
<keyword evidence="4 5" id="KW-0720">Serine protease</keyword>
<name>Q0YQL2_9CHLB</name>
<evidence type="ECO:0000256" key="4">
    <source>
        <dbReference type="ARBA" id="ARBA00022825"/>
    </source>
</evidence>
<comment type="similarity">
    <text evidence="1 5">Belongs to the peptidase S41A family.</text>
</comment>
<dbReference type="NCBIfam" id="TIGR00225">
    <property type="entry name" value="prc"/>
    <property type="match status" value="1"/>
</dbReference>
<evidence type="ECO:0000256" key="1">
    <source>
        <dbReference type="ARBA" id="ARBA00009179"/>
    </source>
</evidence>
<accession>Q0YQL2</accession>
<evidence type="ECO:0000256" key="3">
    <source>
        <dbReference type="ARBA" id="ARBA00022801"/>
    </source>
</evidence>
<dbReference type="SMART" id="SM00228">
    <property type="entry name" value="PDZ"/>
    <property type="match status" value="1"/>
</dbReference>
<keyword evidence="3 5" id="KW-0378">Hydrolase</keyword>
<dbReference type="EC" id="3.4.21.102" evidence="7"/>
<gene>
    <name evidence="7" type="ORF">CferDRAFT_0525</name>
</gene>
<reference evidence="7 8" key="1">
    <citation type="submission" date="2006-07" db="EMBL/GenBank/DDBJ databases">
        <title>Annotation of the draft genome assembly of Chlorobium ferroxidans DSM 13031.</title>
        <authorList>
            <consortium name="US DOE Joint Genome Institute (JGI-ORNL)"/>
            <person name="Larimer F."/>
            <person name="Land M."/>
            <person name="Hauser L."/>
        </authorList>
    </citation>
    <scope>NUCLEOTIDE SEQUENCE [LARGE SCALE GENOMIC DNA]</scope>
    <source>
        <strain evidence="7 8">DSM 13031</strain>
    </source>
</reference>
<dbReference type="Gene3D" id="2.30.42.10">
    <property type="match status" value="1"/>
</dbReference>
<dbReference type="MEROPS" id="S41.004"/>
<dbReference type="InterPro" id="IPR036034">
    <property type="entry name" value="PDZ_sf"/>
</dbReference>
<dbReference type="GO" id="GO:0006508">
    <property type="term" value="P:proteolysis"/>
    <property type="evidence" value="ECO:0007669"/>
    <property type="project" value="UniProtKB-KW"/>
</dbReference>
<dbReference type="InterPro" id="IPR029045">
    <property type="entry name" value="ClpP/crotonase-like_dom_sf"/>
</dbReference>
<dbReference type="SMART" id="SM00245">
    <property type="entry name" value="TSPc"/>
    <property type="match status" value="1"/>
</dbReference>
<dbReference type="PANTHER" id="PTHR32060">
    <property type="entry name" value="TAIL-SPECIFIC PROTEASE"/>
    <property type="match status" value="1"/>
</dbReference>
<evidence type="ECO:0000256" key="5">
    <source>
        <dbReference type="RuleBase" id="RU004404"/>
    </source>
</evidence>
<dbReference type="GO" id="GO:0004252">
    <property type="term" value="F:serine-type endopeptidase activity"/>
    <property type="evidence" value="ECO:0007669"/>
    <property type="project" value="UniProtKB-EC"/>
</dbReference>
<evidence type="ECO:0000259" key="6">
    <source>
        <dbReference type="PROSITE" id="PS50106"/>
    </source>
</evidence>